<proteinExistence type="predicted"/>
<accession>A0ABR2I478</accession>
<organism evidence="1 2">
    <name type="scientific">Apiospora arundinis</name>
    <dbReference type="NCBI Taxonomy" id="335852"/>
    <lineage>
        <taxon>Eukaryota</taxon>
        <taxon>Fungi</taxon>
        <taxon>Dikarya</taxon>
        <taxon>Ascomycota</taxon>
        <taxon>Pezizomycotina</taxon>
        <taxon>Sordariomycetes</taxon>
        <taxon>Xylariomycetidae</taxon>
        <taxon>Amphisphaeriales</taxon>
        <taxon>Apiosporaceae</taxon>
        <taxon>Apiospora</taxon>
    </lineage>
</organism>
<evidence type="ECO:0000313" key="1">
    <source>
        <dbReference type="EMBL" id="KAK8856855.1"/>
    </source>
</evidence>
<name>A0ABR2I478_9PEZI</name>
<keyword evidence="2" id="KW-1185">Reference proteome</keyword>
<sequence>MAQFTVDLYEILPRAGMVVDHTKPFLSSQRRDRLLLQRLRLAGIVGNAFYKRNQYRKPLNEALTGMLVAAAETEQLRSAALLAGEKKTDDEEVVPFLTFVEEVQARTTWASEMSASLFLDLFAAVLGARVAWVQNPRMPFAPEQHSTTASAAQRLLDSAPAI</sequence>
<comment type="caution">
    <text evidence="1">The sequence shown here is derived from an EMBL/GenBank/DDBJ whole genome shotgun (WGS) entry which is preliminary data.</text>
</comment>
<reference evidence="1 2" key="1">
    <citation type="journal article" date="2024" name="IMA Fungus">
        <title>Apiospora arundinis, a panoply of carbohydrate-active enzymes and secondary metabolites.</title>
        <authorList>
            <person name="Sorensen T."/>
            <person name="Petersen C."/>
            <person name="Muurmann A.T."/>
            <person name="Christiansen J.V."/>
            <person name="Brundto M.L."/>
            <person name="Overgaard C.K."/>
            <person name="Boysen A.T."/>
            <person name="Wollenberg R.D."/>
            <person name="Larsen T.O."/>
            <person name="Sorensen J.L."/>
            <person name="Nielsen K.L."/>
            <person name="Sondergaard T.E."/>
        </authorList>
    </citation>
    <scope>NUCLEOTIDE SEQUENCE [LARGE SCALE GENOMIC DNA]</scope>
    <source>
        <strain evidence="1 2">AAU 773</strain>
    </source>
</reference>
<gene>
    <name evidence="1" type="ORF">PGQ11_012767</name>
</gene>
<dbReference type="Proteomes" id="UP001390339">
    <property type="component" value="Unassembled WGS sequence"/>
</dbReference>
<evidence type="ECO:0000313" key="2">
    <source>
        <dbReference type="Proteomes" id="UP001390339"/>
    </source>
</evidence>
<dbReference type="EMBL" id="JAPCWZ010000007">
    <property type="protein sequence ID" value="KAK8856855.1"/>
    <property type="molecule type" value="Genomic_DNA"/>
</dbReference>
<protein>
    <submittedName>
        <fullName evidence="1">Uncharacterized protein</fullName>
    </submittedName>
</protein>